<evidence type="ECO:0000313" key="2">
    <source>
        <dbReference type="Proteomes" id="UP000484885"/>
    </source>
</evidence>
<organism evidence="1 2">
    <name type="scientific">Wenzhouxiangella limi</name>
    <dbReference type="NCBI Taxonomy" id="2707351"/>
    <lineage>
        <taxon>Bacteria</taxon>
        <taxon>Pseudomonadati</taxon>
        <taxon>Pseudomonadota</taxon>
        <taxon>Gammaproteobacteria</taxon>
        <taxon>Chromatiales</taxon>
        <taxon>Wenzhouxiangellaceae</taxon>
        <taxon>Wenzhouxiangella</taxon>
    </lineage>
</organism>
<dbReference type="SUPFAM" id="SSF48150">
    <property type="entry name" value="DNA-glycosylase"/>
    <property type="match status" value="1"/>
</dbReference>
<gene>
    <name evidence="1" type="ORF">G3I74_08885</name>
</gene>
<sequence>MTDHRSHQRRIEALLARHGQTYCEQLGIEVENNTPAALFQALCLALLFSARISADLAVQAMRALLDQGWTTPAKLAAAPWARRVQTLNQAGYARFDERTSTMLEDTARRLVDQYGGDLRRLRSAGEHKPAAERRLLTEFKGIGDVGVDIFFREAQTAWPELAPFADKKALQGARRLGLPDSAEALSELVEKSEFPRLITGLVRMELAEDAAEVAKAADKAR</sequence>
<dbReference type="GO" id="GO:0006281">
    <property type="term" value="P:DNA repair"/>
    <property type="evidence" value="ECO:0007669"/>
    <property type="project" value="InterPro"/>
</dbReference>
<evidence type="ECO:0008006" key="3">
    <source>
        <dbReference type="Google" id="ProtNLM"/>
    </source>
</evidence>
<reference evidence="1 2" key="1">
    <citation type="submission" date="2020-02" db="EMBL/GenBank/DDBJ databases">
        <authorList>
            <person name="Zhang X.-Y."/>
        </authorList>
    </citation>
    <scope>NUCLEOTIDE SEQUENCE [LARGE SCALE GENOMIC DNA]</scope>
    <source>
        <strain evidence="1 2">C33</strain>
    </source>
</reference>
<dbReference type="EMBL" id="JAAGSC010000041">
    <property type="protein sequence ID" value="NDY95841.1"/>
    <property type="molecule type" value="Genomic_DNA"/>
</dbReference>
<accession>A0A845V6M7</accession>
<name>A0A845V6M7_9GAMM</name>
<dbReference type="AlphaFoldDB" id="A0A845V6M7"/>
<comment type="caution">
    <text evidence="1">The sequence shown here is derived from an EMBL/GenBank/DDBJ whole genome shotgun (WGS) entry which is preliminary data.</text>
</comment>
<dbReference type="Gene3D" id="1.10.340.30">
    <property type="entry name" value="Hypothetical protein, domain 2"/>
    <property type="match status" value="1"/>
</dbReference>
<dbReference type="Proteomes" id="UP000484885">
    <property type="component" value="Unassembled WGS sequence"/>
</dbReference>
<evidence type="ECO:0000313" key="1">
    <source>
        <dbReference type="EMBL" id="NDY95841.1"/>
    </source>
</evidence>
<keyword evidence="2" id="KW-1185">Reference proteome</keyword>
<dbReference type="RefSeq" id="WP_164211247.1">
    <property type="nucleotide sequence ID" value="NZ_JAAGSC010000041.1"/>
</dbReference>
<dbReference type="InterPro" id="IPR011257">
    <property type="entry name" value="DNA_glycosylase"/>
</dbReference>
<proteinExistence type="predicted"/>
<protein>
    <recommendedName>
        <fullName evidence="3">Endonuclease</fullName>
    </recommendedName>
</protein>
<dbReference type="GO" id="GO:0003824">
    <property type="term" value="F:catalytic activity"/>
    <property type="evidence" value="ECO:0007669"/>
    <property type="project" value="InterPro"/>
</dbReference>